<feature type="compositionally biased region" description="Basic and acidic residues" evidence="1">
    <location>
        <begin position="42"/>
        <end position="53"/>
    </location>
</feature>
<proteinExistence type="predicted"/>
<feature type="region of interest" description="Disordered" evidence="1">
    <location>
        <begin position="192"/>
        <end position="255"/>
    </location>
</feature>
<dbReference type="OrthoDB" id="3870679at2759"/>
<gene>
    <name evidence="2" type="ORF">PPNO1_LOCUS4878</name>
</gene>
<reference evidence="2" key="1">
    <citation type="submission" date="2022-11" db="EMBL/GenBank/DDBJ databases">
        <authorList>
            <person name="Scott C."/>
            <person name="Bruce N."/>
        </authorList>
    </citation>
    <scope>NUCLEOTIDE SEQUENCE</scope>
</reference>
<dbReference type="EMBL" id="CALLCH030000012">
    <property type="protein sequence ID" value="CAI4215157.1"/>
    <property type="molecule type" value="Genomic_DNA"/>
</dbReference>
<evidence type="ECO:0000313" key="3">
    <source>
        <dbReference type="Proteomes" id="UP000838763"/>
    </source>
</evidence>
<feature type="region of interest" description="Disordered" evidence="1">
    <location>
        <begin position="87"/>
        <end position="122"/>
    </location>
</feature>
<feature type="region of interest" description="Disordered" evidence="1">
    <location>
        <begin position="37"/>
        <end position="59"/>
    </location>
</feature>
<sequence>MRRFSGLSMKSTVSAVVEAVLVDPQVPQRRRTLRHVKKHKTLRDSNPREEYRNHQAGSLTAESLKAHNALMESQTLKLALKKAESNQDVKIHQTGPGSEVAVMEEKPQAVDPRKWTPSNRLHSRNPIWHDPAAERQVLLGNYFEEMEKKPKRSISLVRRALSRRRYSESAASSPLRPGFLVRSLSLSKAVRKVTEPNSSVAGKNQNEAEPMYPTEECPPANEHMLHPFWRPYSDDGSDDEEDRSYDGHPDDEEPYERIFRYPPIDNRPRRSFSQRLKKTFAVLPVQEPQSRISHAARNFDTDRRTIGRTASGNLRVIRRRGSLDSTIAPFLLARTLSD</sequence>
<protein>
    <submittedName>
        <fullName evidence="2">Uncharacterized protein</fullName>
    </submittedName>
</protein>
<dbReference type="AlphaFoldDB" id="A0A9P1H4E6"/>
<feature type="compositionally biased region" description="Acidic residues" evidence="1">
    <location>
        <begin position="235"/>
        <end position="254"/>
    </location>
</feature>
<dbReference type="Proteomes" id="UP000838763">
    <property type="component" value="Unassembled WGS sequence"/>
</dbReference>
<name>A0A9P1H4E6_9PEZI</name>
<accession>A0A9P1H4E6</accession>
<comment type="caution">
    <text evidence="2">The sequence shown here is derived from an EMBL/GenBank/DDBJ whole genome shotgun (WGS) entry which is preliminary data.</text>
</comment>
<evidence type="ECO:0000256" key="1">
    <source>
        <dbReference type="SAM" id="MobiDB-lite"/>
    </source>
</evidence>
<organism evidence="2 3">
    <name type="scientific">Parascedosporium putredinis</name>
    <dbReference type="NCBI Taxonomy" id="1442378"/>
    <lineage>
        <taxon>Eukaryota</taxon>
        <taxon>Fungi</taxon>
        <taxon>Dikarya</taxon>
        <taxon>Ascomycota</taxon>
        <taxon>Pezizomycotina</taxon>
        <taxon>Sordariomycetes</taxon>
        <taxon>Hypocreomycetidae</taxon>
        <taxon>Microascales</taxon>
        <taxon>Microascaceae</taxon>
        <taxon>Parascedosporium</taxon>
    </lineage>
</organism>
<feature type="compositionally biased region" description="Polar residues" evidence="1">
    <location>
        <begin position="195"/>
        <end position="207"/>
    </location>
</feature>
<feature type="compositionally biased region" description="Basic and acidic residues" evidence="1">
    <location>
        <begin position="103"/>
        <end position="114"/>
    </location>
</feature>
<keyword evidence="3" id="KW-1185">Reference proteome</keyword>
<evidence type="ECO:0000313" key="2">
    <source>
        <dbReference type="EMBL" id="CAI4215157.1"/>
    </source>
</evidence>